<evidence type="ECO:0000313" key="1">
    <source>
        <dbReference type="EMBL" id="SER34038.1"/>
    </source>
</evidence>
<dbReference type="AlphaFoldDB" id="A0A1H9NDP1"/>
<sequence length="52" mass="5930">MTADAARDCAECVRLERDREAARRVGDWSRATDCAVLLRRHPEHGTKPARRP</sequence>
<dbReference type="Proteomes" id="UP000182841">
    <property type="component" value="Unassembled WGS sequence"/>
</dbReference>
<reference evidence="2" key="1">
    <citation type="submission" date="2016-10" db="EMBL/GenBank/DDBJ databases">
        <authorList>
            <person name="Varghese N."/>
            <person name="Submissions S."/>
        </authorList>
    </citation>
    <scope>NUCLEOTIDE SEQUENCE [LARGE SCALE GENOMIC DNA]</scope>
    <source>
        <strain evidence="2">CGMCC 4.6825</strain>
    </source>
</reference>
<organism evidence="1 2">
    <name type="scientific">Streptomyces qinglanensis</name>
    <dbReference type="NCBI Taxonomy" id="943816"/>
    <lineage>
        <taxon>Bacteria</taxon>
        <taxon>Bacillati</taxon>
        <taxon>Actinomycetota</taxon>
        <taxon>Actinomycetes</taxon>
        <taxon>Kitasatosporales</taxon>
        <taxon>Streptomycetaceae</taxon>
        <taxon>Streptomyces</taxon>
    </lineage>
</organism>
<keyword evidence="2" id="KW-1185">Reference proteome</keyword>
<dbReference type="RefSeq" id="WP_177214169.1">
    <property type="nucleotide sequence ID" value="NZ_FOGO01000001.1"/>
</dbReference>
<accession>A0A1H9NDP1</accession>
<proteinExistence type="predicted"/>
<name>A0A1H9NDP1_9ACTN</name>
<evidence type="ECO:0000313" key="2">
    <source>
        <dbReference type="Proteomes" id="UP000182841"/>
    </source>
</evidence>
<gene>
    <name evidence="1" type="ORF">SAMN05421870_101307</name>
</gene>
<dbReference type="EMBL" id="FOGO01000001">
    <property type="protein sequence ID" value="SER34038.1"/>
    <property type="molecule type" value="Genomic_DNA"/>
</dbReference>
<protein>
    <submittedName>
        <fullName evidence="1">Uncharacterized protein</fullName>
    </submittedName>
</protein>